<reference evidence="1" key="1">
    <citation type="journal article" date="2014" name="Front. Microbiol.">
        <title>High frequency of phylogenetically diverse reductive dehalogenase-homologous genes in deep subseafloor sedimentary metagenomes.</title>
        <authorList>
            <person name="Kawai M."/>
            <person name="Futagami T."/>
            <person name="Toyoda A."/>
            <person name="Takaki Y."/>
            <person name="Nishi S."/>
            <person name="Hori S."/>
            <person name="Arai W."/>
            <person name="Tsubouchi T."/>
            <person name="Morono Y."/>
            <person name="Uchiyama I."/>
            <person name="Ito T."/>
            <person name="Fujiyama A."/>
            <person name="Inagaki F."/>
            <person name="Takami H."/>
        </authorList>
    </citation>
    <scope>NUCLEOTIDE SEQUENCE</scope>
    <source>
        <strain evidence="1">Expedition CK06-06</strain>
    </source>
</reference>
<sequence length="36" mass="4178">MASRDEGSPVVEVNTEQAMQQVNRRLNMLDERLDNM</sequence>
<dbReference type="EMBL" id="BARV01045107">
    <property type="protein sequence ID" value="GAI65953.1"/>
    <property type="molecule type" value="Genomic_DNA"/>
</dbReference>
<dbReference type="AlphaFoldDB" id="X1QCM2"/>
<name>X1QCM2_9ZZZZ</name>
<proteinExistence type="predicted"/>
<protein>
    <submittedName>
        <fullName evidence="1">Uncharacterized protein</fullName>
    </submittedName>
</protein>
<gene>
    <name evidence="1" type="ORF">S06H3_66304</name>
</gene>
<evidence type="ECO:0000313" key="1">
    <source>
        <dbReference type="EMBL" id="GAI65953.1"/>
    </source>
</evidence>
<organism evidence="1">
    <name type="scientific">marine sediment metagenome</name>
    <dbReference type="NCBI Taxonomy" id="412755"/>
    <lineage>
        <taxon>unclassified sequences</taxon>
        <taxon>metagenomes</taxon>
        <taxon>ecological metagenomes</taxon>
    </lineage>
</organism>
<accession>X1QCM2</accession>
<comment type="caution">
    <text evidence="1">The sequence shown here is derived from an EMBL/GenBank/DDBJ whole genome shotgun (WGS) entry which is preliminary data.</text>
</comment>
<feature type="non-terminal residue" evidence="1">
    <location>
        <position position="36"/>
    </location>
</feature>